<proteinExistence type="inferred from homology"/>
<evidence type="ECO:0000313" key="3">
    <source>
        <dbReference type="EMBL" id="MBO8473135.1"/>
    </source>
</evidence>
<evidence type="ECO:0000256" key="1">
    <source>
        <dbReference type="ARBA" id="ARBA00044755"/>
    </source>
</evidence>
<dbReference type="EMBL" id="JADIMA010000057">
    <property type="protein sequence ID" value="MBO8473135.1"/>
    <property type="molecule type" value="Genomic_DNA"/>
</dbReference>
<accession>A0A9D9NH43</accession>
<evidence type="ECO:0000313" key="4">
    <source>
        <dbReference type="Proteomes" id="UP000823604"/>
    </source>
</evidence>
<reference evidence="3" key="1">
    <citation type="submission" date="2020-10" db="EMBL/GenBank/DDBJ databases">
        <authorList>
            <person name="Gilroy R."/>
        </authorList>
    </citation>
    <scope>NUCLEOTIDE SEQUENCE</scope>
    <source>
        <strain evidence="3">B1-8020</strain>
    </source>
</reference>
<evidence type="ECO:0000256" key="2">
    <source>
        <dbReference type="SAM" id="MobiDB-lite"/>
    </source>
</evidence>
<organism evidence="3 4">
    <name type="scientific">Candidatus Merdivivens pullicola</name>
    <dbReference type="NCBI Taxonomy" id="2840872"/>
    <lineage>
        <taxon>Bacteria</taxon>
        <taxon>Pseudomonadati</taxon>
        <taxon>Bacteroidota</taxon>
        <taxon>Bacteroidia</taxon>
        <taxon>Bacteroidales</taxon>
        <taxon>Muribaculaceae</taxon>
        <taxon>Muribaculaceae incertae sedis</taxon>
        <taxon>Candidatus Merdivivens</taxon>
    </lineage>
</organism>
<gene>
    <name evidence="3" type="ORF">IAB81_05840</name>
</gene>
<dbReference type="PANTHER" id="PTHR35024:SF4">
    <property type="entry name" value="POLYMER-FORMING CYTOSKELETAL PROTEIN"/>
    <property type="match status" value="1"/>
</dbReference>
<protein>
    <submittedName>
        <fullName evidence="3">Polymer-forming cytoskeletal protein</fullName>
    </submittedName>
</protein>
<reference evidence="3" key="2">
    <citation type="journal article" date="2021" name="PeerJ">
        <title>Extensive microbial diversity within the chicken gut microbiome revealed by metagenomics and culture.</title>
        <authorList>
            <person name="Gilroy R."/>
            <person name="Ravi A."/>
            <person name="Getino M."/>
            <person name="Pursley I."/>
            <person name="Horton D.L."/>
            <person name="Alikhan N.F."/>
            <person name="Baker D."/>
            <person name="Gharbi K."/>
            <person name="Hall N."/>
            <person name="Watson M."/>
            <person name="Adriaenssens E.M."/>
            <person name="Foster-Nyarko E."/>
            <person name="Jarju S."/>
            <person name="Secka A."/>
            <person name="Antonio M."/>
            <person name="Oren A."/>
            <person name="Chaudhuri R.R."/>
            <person name="La Ragione R."/>
            <person name="Hildebrand F."/>
            <person name="Pallen M.J."/>
        </authorList>
    </citation>
    <scope>NUCLEOTIDE SEQUENCE</scope>
    <source>
        <strain evidence="3">B1-8020</strain>
    </source>
</reference>
<dbReference type="PANTHER" id="PTHR35024">
    <property type="entry name" value="HYPOTHETICAL CYTOSOLIC PROTEIN"/>
    <property type="match status" value="1"/>
</dbReference>
<feature type="region of interest" description="Disordered" evidence="2">
    <location>
        <begin position="124"/>
        <end position="144"/>
    </location>
</feature>
<sequence length="144" mass="15117">MAKNDNIVDFNEISRLSASTELKGTMISSSDIRIDGKFEGMIVTEGKVLIGESSEVKGDVIARSADVWGKIEGNVVIGDALSLKDGCSLAGNAETVRLSVETGSAFNGSCKMITAEEFEKKLKAAKGVKTQDSGKMQPGKVATA</sequence>
<dbReference type="InterPro" id="IPR007607">
    <property type="entry name" value="BacA/B"/>
</dbReference>
<dbReference type="Pfam" id="PF04519">
    <property type="entry name" value="Bactofilin"/>
    <property type="match status" value="1"/>
</dbReference>
<name>A0A9D9NH43_9BACT</name>
<dbReference type="AlphaFoldDB" id="A0A9D9NH43"/>
<comment type="caution">
    <text evidence="3">The sequence shown here is derived from an EMBL/GenBank/DDBJ whole genome shotgun (WGS) entry which is preliminary data.</text>
</comment>
<dbReference type="Proteomes" id="UP000823604">
    <property type="component" value="Unassembled WGS sequence"/>
</dbReference>
<comment type="similarity">
    <text evidence="1">Belongs to the bactofilin family.</text>
</comment>